<dbReference type="PANTHER" id="PTHR43685">
    <property type="entry name" value="GLYCOSYLTRANSFERASE"/>
    <property type="match status" value="1"/>
</dbReference>
<dbReference type="Proteomes" id="UP000008825">
    <property type="component" value="Chromosome"/>
</dbReference>
<organism evidence="2 3">
    <name type="scientific">Citrifermentans bemidjiense (strain ATCC BAA-1014 / DSM 16622 / JCM 12645 / Bem)</name>
    <name type="common">Geobacter bemidjiensis</name>
    <dbReference type="NCBI Taxonomy" id="404380"/>
    <lineage>
        <taxon>Bacteria</taxon>
        <taxon>Pseudomonadati</taxon>
        <taxon>Thermodesulfobacteriota</taxon>
        <taxon>Desulfuromonadia</taxon>
        <taxon>Geobacterales</taxon>
        <taxon>Geobacteraceae</taxon>
        <taxon>Citrifermentans</taxon>
    </lineage>
</organism>
<dbReference type="InterPro" id="IPR001173">
    <property type="entry name" value="Glyco_trans_2-like"/>
</dbReference>
<dbReference type="STRING" id="404380.Gbem_2573"/>
<name>B5EGU8_CITBB</name>
<feature type="domain" description="Glycosyltransferase 2-like" evidence="1">
    <location>
        <begin position="8"/>
        <end position="140"/>
    </location>
</feature>
<dbReference type="SUPFAM" id="SSF53448">
    <property type="entry name" value="Nucleotide-diphospho-sugar transferases"/>
    <property type="match status" value="1"/>
</dbReference>
<dbReference type="EMBL" id="CP001124">
    <property type="protein sequence ID" value="ACH39581.1"/>
    <property type="molecule type" value="Genomic_DNA"/>
</dbReference>
<dbReference type="InterPro" id="IPR029044">
    <property type="entry name" value="Nucleotide-diphossugar_trans"/>
</dbReference>
<dbReference type="InterPro" id="IPR050834">
    <property type="entry name" value="Glycosyltransf_2"/>
</dbReference>
<dbReference type="HOGENOM" id="CLU_025996_19_2_7"/>
<dbReference type="KEGG" id="gbm:Gbem_2573"/>
<dbReference type="OrthoDB" id="305760at2"/>
<dbReference type="PANTHER" id="PTHR43685:SF3">
    <property type="entry name" value="SLR2126 PROTEIN"/>
    <property type="match status" value="1"/>
</dbReference>
<keyword evidence="2" id="KW-0808">Transferase</keyword>
<proteinExistence type="predicted"/>
<dbReference type="eggNOG" id="COG1215">
    <property type="taxonomic scope" value="Bacteria"/>
</dbReference>
<dbReference type="CAZy" id="GT2">
    <property type="family name" value="Glycosyltransferase Family 2"/>
</dbReference>
<dbReference type="RefSeq" id="WP_012531002.1">
    <property type="nucleotide sequence ID" value="NC_011146.1"/>
</dbReference>
<dbReference type="CDD" id="cd00761">
    <property type="entry name" value="Glyco_tranf_GTA_type"/>
    <property type="match status" value="1"/>
</dbReference>
<dbReference type="Pfam" id="PF00535">
    <property type="entry name" value="Glycos_transf_2"/>
    <property type="match status" value="1"/>
</dbReference>
<gene>
    <name evidence="2" type="ordered locus">Gbem_2573</name>
</gene>
<accession>B5EGU8</accession>
<evidence type="ECO:0000313" key="3">
    <source>
        <dbReference type="Proteomes" id="UP000008825"/>
    </source>
</evidence>
<keyword evidence="3" id="KW-1185">Reference proteome</keyword>
<protein>
    <submittedName>
        <fullName evidence="2">Glycosyltransferase</fullName>
    </submittedName>
</protein>
<sequence length="338" mass="38652">MEHLPFISIIIPTYNRSQLLPLTLDSFLAQDYPKDLFEIIVADNNSTDQTREVAASYLCDRSVYVSYHFEPRQGVHYARNSAAKKAKGSILYFTDDDMVADPMLLSELVRVFELFPEVGCATGLILPEFQAEPPAWVKRHLWNGYLSLTARNKAEELIVSRNDMVYSCHQGIRREAFFAAGGFNPENTAGTWIGDGETGLNLKVKALGYQFAYTGRSVIRHLIPPQRMTAKYLLKRIGNQGFCDSYTAYRSHRLRGRIIPEMFKRSTVGAVKLVAVTMAKILLGLESWHFLPARIAYLHNRNVYDKKLYFDDDFRRIVEVDDWLNSDTNDFKDAVTKL</sequence>
<dbReference type="GO" id="GO:0016740">
    <property type="term" value="F:transferase activity"/>
    <property type="evidence" value="ECO:0007669"/>
    <property type="project" value="UniProtKB-KW"/>
</dbReference>
<dbReference type="Gene3D" id="3.90.550.10">
    <property type="entry name" value="Spore Coat Polysaccharide Biosynthesis Protein SpsA, Chain A"/>
    <property type="match status" value="1"/>
</dbReference>
<reference evidence="2 3" key="1">
    <citation type="submission" date="2008-07" db="EMBL/GenBank/DDBJ databases">
        <title>Complete sequence of Geobacter bemidjiensis BEM.</title>
        <authorList>
            <consortium name="US DOE Joint Genome Institute"/>
            <person name="Lucas S."/>
            <person name="Copeland A."/>
            <person name="Lapidus A."/>
            <person name="Glavina del Rio T."/>
            <person name="Dalin E."/>
            <person name="Tice H."/>
            <person name="Bruce D."/>
            <person name="Goodwin L."/>
            <person name="Pitluck S."/>
            <person name="Kiss H."/>
            <person name="Brettin T."/>
            <person name="Detter J.C."/>
            <person name="Han C."/>
            <person name="Kuske C.R."/>
            <person name="Schmutz J."/>
            <person name="Larimer F."/>
            <person name="Land M."/>
            <person name="Hauser L."/>
            <person name="Kyrpides N."/>
            <person name="Lykidis A."/>
            <person name="Lovley D."/>
            <person name="Richardson P."/>
        </authorList>
    </citation>
    <scope>NUCLEOTIDE SEQUENCE [LARGE SCALE GENOMIC DNA]</scope>
    <source>
        <strain evidence="3">ATCC BAA-1014 / DSM 16622 / JCM 12645 / Bem</strain>
    </source>
</reference>
<evidence type="ECO:0000259" key="1">
    <source>
        <dbReference type="Pfam" id="PF00535"/>
    </source>
</evidence>
<reference evidence="2 3" key="2">
    <citation type="journal article" date="2010" name="BMC Genomics">
        <title>The genome of Geobacter bemidjiensis, exemplar for the subsurface clade of Geobacter species that predominate in Fe(III)-reducing subsurface environments.</title>
        <authorList>
            <person name="Aklujkar M."/>
            <person name="Young N.D."/>
            <person name="Holmes D."/>
            <person name="Chavan M."/>
            <person name="Risso C."/>
            <person name="Kiss H.E."/>
            <person name="Han C.S."/>
            <person name="Land M.L."/>
            <person name="Lovley D.R."/>
        </authorList>
    </citation>
    <scope>NUCLEOTIDE SEQUENCE [LARGE SCALE GENOMIC DNA]</scope>
    <source>
        <strain evidence="3">ATCC BAA-1014 / DSM 16622 / JCM 12645 / Bem</strain>
    </source>
</reference>
<dbReference type="AlphaFoldDB" id="B5EGU8"/>
<evidence type="ECO:0000313" key="2">
    <source>
        <dbReference type="EMBL" id="ACH39581.1"/>
    </source>
</evidence>